<reference evidence="4 5" key="1">
    <citation type="journal article" date="2009" name="PLoS Genet.">
        <title>The genome of Nectria haematococca: contribution of supernumerary chromosomes to gene expansion.</title>
        <authorList>
            <person name="Coleman J.J."/>
            <person name="Rounsley S.D."/>
            <person name="Rodriguez-Carres M."/>
            <person name="Kuo A."/>
            <person name="Wasmann C.C."/>
            <person name="Grimwood J."/>
            <person name="Schmutz J."/>
            <person name="Taga M."/>
            <person name="White G.J."/>
            <person name="Zhou S."/>
            <person name="Schwartz D.C."/>
            <person name="Freitag M."/>
            <person name="Ma L.J."/>
            <person name="Danchin E.G."/>
            <person name="Henrissat B."/>
            <person name="Coutinho P.M."/>
            <person name="Nelson D.R."/>
            <person name="Straney D."/>
            <person name="Napoli C.A."/>
            <person name="Barker B.M."/>
            <person name="Gribskov M."/>
            <person name="Rep M."/>
            <person name="Kroken S."/>
            <person name="Molnar I."/>
            <person name="Rensing C."/>
            <person name="Kennell J.C."/>
            <person name="Zamora J."/>
            <person name="Farman M.L."/>
            <person name="Selker E.U."/>
            <person name="Salamov A."/>
            <person name="Shapiro H."/>
            <person name="Pangilinan J."/>
            <person name="Lindquist E."/>
            <person name="Lamers C."/>
            <person name="Grigoriev I.V."/>
            <person name="Geiser D.M."/>
            <person name="Covert S.F."/>
            <person name="Temporini E."/>
            <person name="Vanetten H.D."/>
        </authorList>
    </citation>
    <scope>NUCLEOTIDE SEQUENCE [LARGE SCALE GENOMIC DNA]</scope>
    <source>
        <strain evidence="5">ATCC MYA-4622 / CBS 123669 / FGSC 9596 / NRRL 45880 / 77-13-4</strain>
    </source>
</reference>
<dbReference type="HOGENOM" id="CLU_040058_4_2_1"/>
<protein>
    <recommendedName>
        <fullName evidence="6">Carbohydrate esterase family 5</fullName>
    </recommendedName>
</protein>
<dbReference type="GeneID" id="9664684"/>
<dbReference type="Gene3D" id="3.40.50.1820">
    <property type="entry name" value="alpha/beta hydrolase"/>
    <property type="match status" value="1"/>
</dbReference>
<dbReference type="Proteomes" id="UP000005206">
    <property type="component" value="Chromosome 1"/>
</dbReference>
<evidence type="ECO:0000256" key="1">
    <source>
        <dbReference type="ARBA" id="ARBA00022801"/>
    </source>
</evidence>
<dbReference type="SMART" id="SM01110">
    <property type="entry name" value="Cutinase"/>
    <property type="match status" value="1"/>
</dbReference>
<dbReference type="VEuPathDB" id="FungiDB:NECHADRAFT_75409"/>
<feature type="chain" id="PRO_5002988336" description="Carbohydrate esterase family 5" evidence="3">
    <location>
        <begin position="20"/>
        <end position="223"/>
    </location>
</feature>
<dbReference type="OMA" id="NEWSGHT"/>
<evidence type="ECO:0000313" key="4">
    <source>
        <dbReference type="EMBL" id="EEU48846.1"/>
    </source>
</evidence>
<dbReference type="SUPFAM" id="SSF53474">
    <property type="entry name" value="alpha/beta-Hydrolases"/>
    <property type="match status" value="1"/>
</dbReference>
<dbReference type="PANTHER" id="PTHR33630:SF9">
    <property type="entry name" value="CUTINASE 4"/>
    <property type="match status" value="1"/>
</dbReference>
<sequence>MRAMLLFLIIAVFVALASAQCPPGAHIVVARGSEEPQGPGVLGPVAERIKNLVPGSDVESLIYPALFEPYNPSQMAGVAAMTQLVGDFTHECPNTKVIILGYSQGAHVTMDTFCGASSTGFPETAPLPSSFSSKVAAIIVMGDPSLVEGQPFTVGSSDGSGVLARQNPDGCKAIVNKTISICDAGDPFCEAGSQNLTVHMSYATVWADYIVSRAGAMFQSAQG</sequence>
<keyword evidence="5" id="KW-1185">Reference proteome</keyword>
<dbReference type="ESTHER" id="nech7-c7yiq7">
    <property type="family name" value="Acetylxylan_esterase"/>
</dbReference>
<dbReference type="GO" id="GO:0052689">
    <property type="term" value="F:carboxylic ester hydrolase activity"/>
    <property type="evidence" value="ECO:0007669"/>
    <property type="project" value="UniProtKB-ARBA"/>
</dbReference>
<dbReference type="InterPro" id="IPR000675">
    <property type="entry name" value="Cutinase/axe"/>
</dbReference>
<dbReference type="InterPro" id="IPR029058">
    <property type="entry name" value="AB_hydrolase_fold"/>
</dbReference>
<accession>C7YIQ7</accession>
<feature type="signal peptide" evidence="3">
    <location>
        <begin position="1"/>
        <end position="19"/>
    </location>
</feature>
<dbReference type="AlphaFoldDB" id="C7YIQ7"/>
<evidence type="ECO:0000256" key="3">
    <source>
        <dbReference type="SAM" id="SignalP"/>
    </source>
</evidence>
<dbReference type="Pfam" id="PF01083">
    <property type="entry name" value="Cutinase"/>
    <property type="match status" value="1"/>
</dbReference>
<dbReference type="EMBL" id="GG698896">
    <property type="protein sequence ID" value="EEU48846.1"/>
    <property type="molecule type" value="Genomic_DNA"/>
</dbReference>
<keyword evidence="1" id="KW-0378">Hydrolase</keyword>
<name>C7YIQ7_FUSV7</name>
<dbReference type="eggNOG" id="ENOG502SQ4D">
    <property type="taxonomic scope" value="Eukaryota"/>
</dbReference>
<gene>
    <name evidence="4" type="ORF">NECHADRAFT_75409</name>
</gene>
<dbReference type="OrthoDB" id="6020543at2759"/>
<dbReference type="RefSeq" id="XP_003054559.1">
    <property type="nucleotide sequence ID" value="XM_003054513.1"/>
</dbReference>
<keyword evidence="3" id="KW-0732">Signal</keyword>
<proteinExistence type="predicted"/>
<keyword evidence="2" id="KW-1015">Disulfide bond</keyword>
<evidence type="ECO:0008006" key="6">
    <source>
        <dbReference type="Google" id="ProtNLM"/>
    </source>
</evidence>
<dbReference type="KEGG" id="nhe:NECHADRAFT_75409"/>
<evidence type="ECO:0000256" key="2">
    <source>
        <dbReference type="ARBA" id="ARBA00023157"/>
    </source>
</evidence>
<dbReference type="PANTHER" id="PTHR33630">
    <property type="entry name" value="CUTINASE RV1984C-RELATED-RELATED"/>
    <property type="match status" value="1"/>
</dbReference>
<evidence type="ECO:0000313" key="5">
    <source>
        <dbReference type="Proteomes" id="UP000005206"/>
    </source>
</evidence>
<dbReference type="InParanoid" id="C7YIQ7"/>
<organism evidence="4 5">
    <name type="scientific">Fusarium vanettenii (strain ATCC MYA-4622 / CBS 123669 / FGSC 9596 / NRRL 45880 / 77-13-4)</name>
    <name type="common">Fusarium solani subsp. pisi</name>
    <dbReference type="NCBI Taxonomy" id="660122"/>
    <lineage>
        <taxon>Eukaryota</taxon>
        <taxon>Fungi</taxon>
        <taxon>Dikarya</taxon>
        <taxon>Ascomycota</taxon>
        <taxon>Pezizomycotina</taxon>
        <taxon>Sordariomycetes</taxon>
        <taxon>Hypocreomycetidae</taxon>
        <taxon>Hypocreales</taxon>
        <taxon>Nectriaceae</taxon>
        <taxon>Fusarium</taxon>
        <taxon>Fusarium solani species complex</taxon>
        <taxon>Fusarium vanettenii</taxon>
    </lineage>
</organism>